<dbReference type="PANTHER" id="PTHR12307:SF36">
    <property type="entry name" value="GLYCOGEN-BINDING SUBUNIT 76A"/>
    <property type="match status" value="1"/>
</dbReference>
<name>A0A9W8EFI9_9FUNG</name>
<gene>
    <name evidence="3" type="ORF">H4R34_000275</name>
</gene>
<accession>A0A9W8EFI9</accession>
<evidence type="ECO:0000259" key="2">
    <source>
        <dbReference type="PROSITE" id="PS51159"/>
    </source>
</evidence>
<organism evidence="3 4">
    <name type="scientific">Dimargaris verticillata</name>
    <dbReference type="NCBI Taxonomy" id="2761393"/>
    <lineage>
        <taxon>Eukaryota</taxon>
        <taxon>Fungi</taxon>
        <taxon>Fungi incertae sedis</taxon>
        <taxon>Zoopagomycota</taxon>
        <taxon>Kickxellomycotina</taxon>
        <taxon>Dimargaritomycetes</taxon>
        <taxon>Dimargaritales</taxon>
        <taxon>Dimargaritaceae</taxon>
        <taxon>Dimargaris</taxon>
    </lineage>
</organism>
<feature type="region of interest" description="Disordered" evidence="1">
    <location>
        <begin position="32"/>
        <end position="79"/>
    </location>
</feature>
<feature type="domain" description="CBM21" evidence="2">
    <location>
        <begin position="234"/>
        <end position="347"/>
    </location>
</feature>
<dbReference type="AlphaFoldDB" id="A0A9W8EFI9"/>
<dbReference type="GO" id="GO:2001069">
    <property type="term" value="F:glycogen binding"/>
    <property type="evidence" value="ECO:0007669"/>
    <property type="project" value="TreeGrafter"/>
</dbReference>
<protein>
    <recommendedName>
        <fullName evidence="2">CBM21 domain-containing protein</fullName>
    </recommendedName>
</protein>
<feature type="region of interest" description="Disordered" evidence="1">
    <location>
        <begin position="583"/>
        <end position="629"/>
    </location>
</feature>
<proteinExistence type="predicted"/>
<dbReference type="PANTHER" id="PTHR12307">
    <property type="entry name" value="PROTEIN PHOSPHATASE 1 REGULATORY SUBUNIT"/>
    <property type="match status" value="1"/>
</dbReference>
<dbReference type="PROSITE" id="PS51159">
    <property type="entry name" value="CBM21"/>
    <property type="match status" value="1"/>
</dbReference>
<feature type="compositionally biased region" description="Low complexity" evidence="1">
    <location>
        <begin position="51"/>
        <end position="63"/>
    </location>
</feature>
<dbReference type="Gene3D" id="2.60.40.2440">
    <property type="entry name" value="Carbohydrate binding type-21 domain"/>
    <property type="match status" value="1"/>
</dbReference>
<dbReference type="InterPro" id="IPR050782">
    <property type="entry name" value="PP1_regulatory_subunit_3"/>
</dbReference>
<dbReference type="InterPro" id="IPR005036">
    <property type="entry name" value="CBM21_dom"/>
</dbReference>
<reference evidence="3" key="1">
    <citation type="submission" date="2022-07" db="EMBL/GenBank/DDBJ databases">
        <title>Phylogenomic reconstructions and comparative analyses of Kickxellomycotina fungi.</title>
        <authorList>
            <person name="Reynolds N.K."/>
            <person name="Stajich J.E."/>
            <person name="Barry K."/>
            <person name="Grigoriev I.V."/>
            <person name="Crous P."/>
            <person name="Smith M.E."/>
        </authorList>
    </citation>
    <scope>NUCLEOTIDE SEQUENCE</scope>
    <source>
        <strain evidence="3">RSA 567</strain>
    </source>
</reference>
<dbReference type="OrthoDB" id="1881at2759"/>
<keyword evidence="4" id="KW-1185">Reference proteome</keyword>
<dbReference type="EMBL" id="JANBQB010000006">
    <property type="protein sequence ID" value="KAJ1985018.1"/>
    <property type="molecule type" value="Genomic_DNA"/>
</dbReference>
<comment type="caution">
    <text evidence="3">The sequence shown here is derived from an EMBL/GenBank/DDBJ whole genome shotgun (WGS) entry which is preliminary data.</text>
</comment>
<dbReference type="Pfam" id="PF03370">
    <property type="entry name" value="CBM_21"/>
    <property type="match status" value="1"/>
</dbReference>
<dbReference type="GO" id="GO:0000164">
    <property type="term" value="C:protein phosphatase type 1 complex"/>
    <property type="evidence" value="ECO:0007669"/>
    <property type="project" value="TreeGrafter"/>
</dbReference>
<dbReference type="Proteomes" id="UP001151582">
    <property type="component" value="Unassembled WGS sequence"/>
</dbReference>
<dbReference type="GO" id="GO:0005979">
    <property type="term" value="P:regulation of glycogen biosynthetic process"/>
    <property type="evidence" value="ECO:0007669"/>
    <property type="project" value="TreeGrafter"/>
</dbReference>
<dbReference type="GO" id="GO:0008157">
    <property type="term" value="F:protein phosphatase 1 binding"/>
    <property type="evidence" value="ECO:0007669"/>
    <property type="project" value="TreeGrafter"/>
</dbReference>
<feature type="compositionally biased region" description="Low complexity" evidence="1">
    <location>
        <begin position="604"/>
        <end position="623"/>
    </location>
</feature>
<evidence type="ECO:0000313" key="4">
    <source>
        <dbReference type="Proteomes" id="UP001151582"/>
    </source>
</evidence>
<dbReference type="InterPro" id="IPR038175">
    <property type="entry name" value="CBM21_dom_sf"/>
</dbReference>
<evidence type="ECO:0000313" key="3">
    <source>
        <dbReference type="EMBL" id="KAJ1985018.1"/>
    </source>
</evidence>
<sequence>MSLQASPTSPLFPPDALASGFRLPSRVGRRVSLSAGAKKSTTTGSPATMVPSSARPTASTSPRIAPTAPKSAPLSVPWGKASTSPPLISALTASGCFGSTFTGSPATPAARPQPSAIRTTPATAESEVADYFSSGHLFSSQASGILTPRTALKSALRARTQSMPTSPTKSVQFKAQLQRVKLFLKCETPATVGATHEYCVSDSDDETAHSADESDRAHPTEAVLSLVNFPPVTVNLFHTRPVRLENVSLAQDKTELLGTVLVQNLAFQKTIVVRYTTDCWQTFEEVTAMYVDTTTTNSSPLDRFSFQLGLLAPQGMGTRHSLYFCVRYRVAGHEYWDNNGGANYHIQYGQQPCRVMDPQDDWTMYTRRRSSSDPTHRQTDYFFGSVHRQGPAIVAEDDDDEGKPALANRPMLMQRRPRRTSTGLAHRYDFGASLSAALQAPNATASGGRQSSAKFEPLSASATRSISQKYMNMAFVPSPTATTATAPTLVVCQPPAMSAVVGSPTPIDQPFSALNTLGLSLGDSGTAANTATSSGLSLSLSADLHGRAGVPSAALPTHVAMAADLSSSEDEVEDHKLSLPLSATAPIQIPGRPSVPGSYHACRSPSSSGSVSHTSSSSRASSSPYGHGGGLRAHSPSYNLFSVSPTFASVSPTAPCIIQG</sequence>
<evidence type="ECO:0000256" key="1">
    <source>
        <dbReference type="SAM" id="MobiDB-lite"/>
    </source>
</evidence>